<sequence length="116" mass="13645">MNKGKNGRLRRQIAWTGDRVSFWSLSVTYTVKRLWVFYGNNLVNLVWWWMPTYHHEEVKGNNLGTPRRVAPEVDGRKFRDVVVGINTINSKMTHRVRLDIEIPKKWNGLIEVLLVA</sequence>
<keyword evidence="2" id="KW-1185">Reference proteome</keyword>
<name>A0A1R3JJG9_9ROSI</name>
<organism evidence="1 2">
    <name type="scientific">Corchorus olitorius</name>
    <dbReference type="NCBI Taxonomy" id="93759"/>
    <lineage>
        <taxon>Eukaryota</taxon>
        <taxon>Viridiplantae</taxon>
        <taxon>Streptophyta</taxon>
        <taxon>Embryophyta</taxon>
        <taxon>Tracheophyta</taxon>
        <taxon>Spermatophyta</taxon>
        <taxon>Magnoliopsida</taxon>
        <taxon>eudicotyledons</taxon>
        <taxon>Gunneridae</taxon>
        <taxon>Pentapetalae</taxon>
        <taxon>rosids</taxon>
        <taxon>malvids</taxon>
        <taxon>Malvales</taxon>
        <taxon>Malvaceae</taxon>
        <taxon>Grewioideae</taxon>
        <taxon>Apeibeae</taxon>
        <taxon>Corchorus</taxon>
    </lineage>
</organism>
<proteinExistence type="predicted"/>
<dbReference type="EMBL" id="AWUE01015925">
    <property type="protein sequence ID" value="OMO94958.1"/>
    <property type="molecule type" value="Genomic_DNA"/>
</dbReference>
<dbReference type="Proteomes" id="UP000187203">
    <property type="component" value="Unassembled WGS sequence"/>
</dbReference>
<protein>
    <submittedName>
        <fullName evidence="1">Uncharacterized protein</fullName>
    </submittedName>
</protein>
<evidence type="ECO:0000313" key="2">
    <source>
        <dbReference type="Proteomes" id="UP000187203"/>
    </source>
</evidence>
<accession>A0A1R3JJG9</accession>
<evidence type="ECO:0000313" key="1">
    <source>
        <dbReference type="EMBL" id="OMO94958.1"/>
    </source>
</evidence>
<gene>
    <name evidence="1" type="ORF">COLO4_16125</name>
</gene>
<comment type="caution">
    <text evidence="1">The sequence shown here is derived from an EMBL/GenBank/DDBJ whole genome shotgun (WGS) entry which is preliminary data.</text>
</comment>
<reference evidence="2" key="1">
    <citation type="submission" date="2013-09" db="EMBL/GenBank/DDBJ databases">
        <title>Corchorus olitorius genome sequencing.</title>
        <authorList>
            <person name="Alam M."/>
            <person name="Haque M.S."/>
            <person name="Islam M.S."/>
            <person name="Emdad E.M."/>
            <person name="Islam M.M."/>
            <person name="Ahmed B."/>
            <person name="Halim A."/>
            <person name="Hossen Q.M.M."/>
            <person name="Hossain M.Z."/>
            <person name="Ahmed R."/>
            <person name="Khan M.M."/>
            <person name="Islam R."/>
            <person name="Rashid M.M."/>
            <person name="Khan S.A."/>
            <person name="Rahman M.S."/>
            <person name="Alam M."/>
            <person name="Yahiya A.S."/>
            <person name="Khan M.S."/>
            <person name="Azam M.S."/>
            <person name="Haque T."/>
            <person name="Lashkar M.Z.H."/>
            <person name="Akhand A.I."/>
            <person name="Morshed G."/>
            <person name="Roy S."/>
            <person name="Uddin K.S."/>
            <person name="Rabeya T."/>
            <person name="Hossain A.S."/>
            <person name="Chowdhury A."/>
            <person name="Snigdha A.R."/>
            <person name="Mortoza M.S."/>
            <person name="Matin S.A."/>
            <person name="Hoque S.M.E."/>
            <person name="Islam M.K."/>
            <person name="Roy D.K."/>
            <person name="Haider R."/>
            <person name="Moosa M.M."/>
            <person name="Elias S.M."/>
            <person name="Hasan A.M."/>
            <person name="Jahan S."/>
            <person name="Shafiuddin M."/>
            <person name="Mahmood N."/>
            <person name="Shommy N.S."/>
        </authorList>
    </citation>
    <scope>NUCLEOTIDE SEQUENCE [LARGE SCALE GENOMIC DNA]</scope>
    <source>
        <strain evidence="2">cv. O-4</strain>
    </source>
</reference>
<dbReference type="AlphaFoldDB" id="A0A1R3JJG9"/>